<dbReference type="InterPro" id="IPR006477">
    <property type="entry name" value="Yir_bir_cir"/>
</dbReference>
<keyword evidence="1" id="KW-1133">Transmembrane helix</keyword>
<feature type="transmembrane region" description="Helical" evidence="1">
    <location>
        <begin position="251"/>
        <end position="269"/>
    </location>
</feature>
<sequence length="298" mass="34889">MDDNLCSKFDFLRNYLPDKLGDTPKIELKKIKDYEKYCPDDNCNTEIDKVTIGFLWLLGQYYSIPHNKSYNENNMNAFFLYMISWFSYKLKQNTDHKSIQINDFYTKHVQNCDKYKRFIDDSTRFTDLDNVLVKKSDFLNINIEDMSNFYDAFKLICNMYGKVSKNEYDNTLSNNAIDFIIKYTELKNGSNIKDNLHNQILSALSTNYNNLKNKCDNAKPSNFSSLPEITTNISALTSEYTSSSSSIGNKLFTVLSIFGAIAFFLGISYKYSLFGFRKRAQKQYIREKIKNIKKRMNH</sequence>
<dbReference type="RefSeq" id="XP_022813441.1">
    <property type="nucleotide sequence ID" value="XM_022956398.1"/>
</dbReference>
<organism evidence="2">
    <name type="scientific">Plasmodium yoelii</name>
    <dbReference type="NCBI Taxonomy" id="5861"/>
    <lineage>
        <taxon>Eukaryota</taxon>
        <taxon>Sar</taxon>
        <taxon>Alveolata</taxon>
        <taxon>Apicomplexa</taxon>
        <taxon>Aconoidasida</taxon>
        <taxon>Haemosporida</taxon>
        <taxon>Plasmodiidae</taxon>
        <taxon>Plasmodium</taxon>
        <taxon>Plasmodium (Vinckeia)</taxon>
    </lineage>
</organism>
<keyword evidence="1" id="KW-0472">Membrane</keyword>
<dbReference type="VEuPathDB" id="PlasmoDB:PY17X_1045800"/>
<dbReference type="Proteomes" id="UP000072874">
    <property type="component" value="Chromosome 10"/>
</dbReference>
<reference evidence="3" key="2">
    <citation type="submission" date="2014-05" db="EMBL/GenBank/DDBJ databases">
        <authorList>
            <person name="Aslett M.A."/>
            <person name="De Silva N."/>
        </authorList>
    </citation>
    <scope>NUCLEOTIDE SEQUENCE</scope>
    <source>
        <strain evidence="3">17X</strain>
    </source>
</reference>
<dbReference type="Pfam" id="PF06022">
    <property type="entry name" value="Cir_Bir_Yir"/>
    <property type="match status" value="1"/>
</dbReference>
<dbReference type="GeneID" id="34859946"/>
<protein>
    <submittedName>
        <fullName evidence="2">YIR protein</fullName>
    </submittedName>
</protein>
<dbReference type="VEuPathDB" id="PlasmoDB:PY03636"/>
<evidence type="ECO:0000313" key="4">
    <source>
        <dbReference type="Proteomes" id="UP000072874"/>
    </source>
</evidence>
<accession>A0A078KJM7</accession>
<evidence type="ECO:0000313" key="2">
    <source>
        <dbReference type="EMBL" id="CDS44870.1"/>
    </source>
</evidence>
<gene>
    <name evidence="3" type="ORF">PY17X_1045800</name>
    <name evidence="2" type="ORF">PYYM_0003700</name>
</gene>
<reference evidence="2" key="3">
    <citation type="submission" date="2014-05" db="EMBL/GenBank/DDBJ databases">
        <authorList>
            <person name="Aslett A.Martin."/>
            <person name="De Silva Nishadi"/>
        </authorList>
    </citation>
    <scope>NUCLEOTIDE SEQUENCE</scope>
    <source>
        <strain evidence="2">YM</strain>
    </source>
</reference>
<dbReference type="KEGG" id="pyo:PY17X_1045800"/>
<dbReference type="EMBL" id="LK023209">
    <property type="protein sequence ID" value="CDS44870.1"/>
    <property type="molecule type" value="Genomic_DNA"/>
</dbReference>
<proteinExistence type="predicted"/>
<reference evidence="3" key="4">
    <citation type="submission" date="2019-05" db="EMBL/GenBank/DDBJ databases">
        <authorList>
            <consortium name="Pathogen Informatics"/>
        </authorList>
    </citation>
    <scope>NUCLEOTIDE SEQUENCE</scope>
    <source>
        <strain evidence="3">17X</strain>
    </source>
</reference>
<reference evidence="2 4" key="1">
    <citation type="journal article" date="2014" name="BMC Biol.">
        <title>A comprehensive evaluation of rodent malaria parasite genomes and gene expression.</title>
        <authorList>
            <person name="Otto T.D."/>
            <person name="Bohme U."/>
            <person name="Jackson A.P."/>
            <person name="Hunt M."/>
            <person name="Franke-Fayard B."/>
            <person name="Hoeijmakers W.A."/>
            <person name="Religa A.A."/>
            <person name="Robertson L."/>
            <person name="Sanders M."/>
            <person name="Ogun S.A."/>
            <person name="Cunningham D."/>
            <person name="Erhart A."/>
            <person name="Billker O."/>
            <person name="Khan S.M."/>
            <person name="Stunnenberg H.G."/>
            <person name="Langhorne J."/>
            <person name="Holder A.A."/>
            <person name="Waters A.P."/>
            <person name="Newbold C.I."/>
            <person name="Pain A."/>
            <person name="Berriman M."/>
            <person name="Janse C.J."/>
        </authorList>
    </citation>
    <scope>NUCLEOTIDE SEQUENCE</scope>
    <source>
        <strain evidence="3 4">17X</strain>
        <strain evidence="2">YM</strain>
    </source>
</reference>
<keyword evidence="1" id="KW-0812">Transmembrane</keyword>
<evidence type="ECO:0000313" key="3">
    <source>
        <dbReference type="EMBL" id="VTZ79182.1"/>
    </source>
</evidence>
<dbReference type="OMA" id="NENNMNA"/>
<dbReference type="NCBIfam" id="TIGR01590">
    <property type="entry name" value="yir-bir-cir_Pla"/>
    <property type="match status" value="1"/>
</dbReference>
<evidence type="ECO:0000256" key="1">
    <source>
        <dbReference type="SAM" id="Phobius"/>
    </source>
</evidence>
<name>A0A078KJM7_PLAYE</name>
<dbReference type="OrthoDB" id="373139at2759"/>
<dbReference type="EMBL" id="LM993664">
    <property type="protein sequence ID" value="VTZ79182.1"/>
    <property type="molecule type" value="Genomic_DNA"/>
</dbReference>
<dbReference type="VEuPathDB" id="PlasmoDB:PYYM_0003700"/>
<dbReference type="VEuPathDB" id="PlasmoDB:Py17XNL_001002494"/>
<dbReference type="AlphaFoldDB" id="A0A078KJM7"/>